<name>A0A656I9K1_SALE2</name>
<dbReference type="GO" id="GO:0003700">
    <property type="term" value="F:DNA-binding transcription factor activity"/>
    <property type="evidence" value="ECO:0007669"/>
    <property type="project" value="InterPro"/>
</dbReference>
<comment type="caution">
    <text evidence="5">The sequence shown here is derived from an EMBL/GenBank/DDBJ whole genome shotgun (WGS) entry which is preliminary data.</text>
</comment>
<dbReference type="InterPro" id="IPR018060">
    <property type="entry name" value="HTH_AraC"/>
</dbReference>
<evidence type="ECO:0000256" key="1">
    <source>
        <dbReference type="ARBA" id="ARBA00023015"/>
    </source>
</evidence>
<dbReference type="GO" id="GO:0043565">
    <property type="term" value="F:sequence-specific DNA binding"/>
    <property type="evidence" value="ECO:0007669"/>
    <property type="project" value="InterPro"/>
</dbReference>
<dbReference type="InterPro" id="IPR020449">
    <property type="entry name" value="Tscrpt_reg_AraC-type_HTH"/>
</dbReference>
<reference evidence="5 6" key="1">
    <citation type="submission" date="2013-04" db="EMBL/GenBank/DDBJ databases">
        <authorList>
            <person name="McClelland M."/>
            <person name="Porwollik S."/>
            <person name="Desai P."/>
            <person name="Cheng P."/>
            <person name="Wollam A."/>
            <person name="Pepin K."/>
            <person name="Palsikar V.B."/>
            <person name="Fulton L."/>
            <person name="Fulton R."/>
            <person name="Delehaunty K."/>
            <person name="Fronick C."/>
            <person name="Godfrey J."/>
            <person name="Waligorski J."/>
            <person name="Appelbaum E."/>
            <person name="Tomlinson C."/>
            <person name="Warren W."/>
            <person name="Sodergren E."/>
            <person name="Weinstock G."/>
            <person name="Wilson R.K."/>
        </authorList>
    </citation>
    <scope>NUCLEOTIDE SEQUENCE [LARGE SCALE GENOMIC DNA]</scope>
    <source>
        <strain evidence="5 6">2009K0958</strain>
    </source>
</reference>
<keyword evidence="3" id="KW-0804">Transcription</keyword>
<keyword evidence="2" id="KW-0238">DNA-binding</keyword>
<keyword evidence="1" id="KW-0805">Transcription regulation</keyword>
<evidence type="ECO:0000259" key="4">
    <source>
        <dbReference type="PROSITE" id="PS01124"/>
    </source>
</evidence>
<dbReference type="InterPro" id="IPR018062">
    <property type="entry name" value="HTH_AraC-typ_CS"/>
</dbReference>
<accession>A0A656I9K1</accession>
<gene>
    <name evidence="5" type="ORF">A673_05001</name>
</gene>
<dbReference type="PROSITE" id="PS00041">
    <property type="entry name" value="HTH_ARAC_FAMILY_1"/>
    <property type="match status" value="1"/>
</dbReference>
<dbReference type="Pfam" id="PF12833">
    <property type="entry name" value="HTH_18"/>
    <property type="match status" value="1"/>
</dbReference>
<organism evidence="5 6">
    <name type="scientific">Salmonella enteritidis (strain 2009K0958)</name>
    <dbReference type="NCBI Taxonomy" id="1192586"/>
    <lineage>
        <taxon>Bacteria</taxon>
        <taxon>Pseudomonadati</taxon>
        <taxon>Pseudomonadota</taxon>
        <taxon>Gammaproteobacteria</taxon>
        <taxon>Enterobacterales</taxon>
        <taxon>Enterobacteriaceae</taxon>
        <taxon>Salmonella</taxon>
    </lineage>
</organism>
<sequence length="343" mass="39515">MSVTGSDNGERERERSRRLPLPVRYDEKHNIQRIFFQGIILVCGDDRKLVCGVVHDRAAAALLLTTTGPGITRPGLQGGEQYKHRPRHGREWQVIMELDKYLLFFLAGGSTFNQGKAFSFRCAQDSIVLTKVHQTEMHFYRRYHHVVITRETLCRFARQLDVDVLKFYIPKDIPRYLVQPCPEDSVFRPLMVRLCAGTDNGHGETGPENPFLTFALVSAFCEQDIFFPFLKTCLKQSMADQVATVINRNVSENWTIHRVASELYVSVSLLKKKLKEENTSYTRILLECRMKKASELIVMQEGAVKKVAYQCGYSSVPYFISQFRKYYGYTPSRCRPDGNLFKK</sequence>
<dbReference type="PANTHER" id="PTHR43280">
    <property type="entry name" value="ARAC-FAMILY TRANSCRIPTIONAL REGULATOR"/>
    <property type="match status" value="1"/>
</dbReference>
<dbReference type="AlphaFoldDB" id="A0A656I9K1"/>
<dbReference type="PANTHER" id="PTHR43280:SF33">
    <property type="entry name" value="HTH-TYPE TRANSCRIPTIONAL REGULATOR APPY-RELATED"/>
    <property type="match status" value="1"/>
</dbReference>
<dbReference type="EMBL" id="ATFT01000175">
    <property type="protein sequence ID" value="EPI62737.1"/>
    <property type="molecule type" value="Genomic_DNA"/>
</dbReference>
<evidence type="ECO:0000313" key="5">
    <source>
        <dbReference type="EMBL" id="EPI62737.1"/>
    </source>
</evidence>
<evidence type="ECO:0000256" key="2">
    <source>
        <dbReference type="ARBA" id="ARBA00023125"/>
    </source>
</evidence>
<proteinExistence type="predicted"/>
<evidence type="ECO:0000313" key="6">
    <source>
        <dbReference type="Proteomes" id="UP000014535"/>
    </source>
</evidence>
<dbReference type="SUPFAM" id="SSF46689">
    <property type="entry name" value="Homeodomain-like"/>
    <property type="match status" value="1"/>
</dbReference>
<dbReference type="PROSITE" id="PS01124">
    <property type="entry name" value="HTH_ARAC_FAMILY_2"/>
    <property type="match status" value="1"/>
</dbReference>
<dbReference type="InterPro" id="IPR009057">
    <property type="entry name" value="Homeodomain-like_sf"/>
</dbReference>
<protein>
    <submittedName>
        <fullName evidence="5">Transcriptional regulator, AraC family</fullName>
    </submittedName>
</protein>
<evidence type="ECO:0000256" key="3">
    <source>
        <dbReference type="ARBA" id="ARBA00023163"/>
    </source>
</evidence>
<dbReference type="SMART" id="SM00342">
    <property type="entry name" value="HTH_ARAC"/>
    <property type="match status" value="1"/>
</dbReference>
<dbReference type="Gene3D" id="1.10.10.60">
    <property type="entry name" value="Homeodomain-like"/>
    <property type="match status" value="1"/>
</dbReference>
<feature type="domain" description="HTH araC/xylS-type" evidence="4">
    <location>
        <begin position="240"/>
        <end position="337"/>
    </location>
</feature>
<dbReference type="PRINTS" id="PR00032">
    <property type="entry name" value="HTHARAC"/>
</dbReference>
<dbReference type="Proteomes" id="UP000014535">
    <property type="component" value="Unassembled WGS sequence"/>
</dbReference>